<name>A0A6A6ZTI5_9PLEO</name>
<evidence type="ECO:0000313" key="2">
    <source>
        <dbReference type="Proteomes" id="UP000799424"/>
    </source>
</evidence>
<dbReference type="EMBL" id="MU006230">
    <property type="protein sequence ID" value="KAF2824372.1"/>
    <property type="molecule type" value="Genomic_DNA"/>
</dbReference>
<sequence>MNPNGSVRCHNVAFAVIRPSCSHHKINNDITSSIHVRSIKHRQIRSFNSDNKTLANPMQS</sequence>
<gene>
    <name evidence="1" type="ORF">CC86DRAFT_54732</name>
</gene>
<protein>
    <submittedName>
        <fullName evidence="1">Uncharacterized protein</fullName>
    </submittedName>
</protein>
<evidence type="ECO:0000313" key="1">
    <source>
        <dbReference type="EMBL" id="KAF2824372.1"/>
    </source>
</evidence>
<proteinExistence type="predicted"/>
<dbReference type="Proteomes" id="UP000799424">
    <property type="component" value="Unassembled WGS sequence"/>
</dbReference>
<organism evidence="1 2">
    <name type="scientific">Ophiobolus disseminans</name>
    <dbReference type="NCBI Taxonomy" id="1469910"/>
    <lineage>
        <taxon>Eukaryota</taxon>
        <taxon>Fungi</taxon>
        <taxon>Dikarya</taxon>
        <taxon>Ascomycota</taxon>
        <taxon>Pezizomycotina</taxon>
        <taxon>Dothideomycetes</taxon>
        <taxon>Pleosporomycetidae</taxon>
        <taxon>Pleosporales</taxon>
        <taxon>Pleosporineae</taxon>
        <taxon>Phaeosphaeriaceae</taxon>
        <taxon>Ophiobolus</taxon>
    </lineage>
</organism>
<keyword evidence="2" id="KW-1185">Reference proteome</keyword>
<reference evidence="1" key="1">
    <citation type="journal article" date="2020" name="Stud. Mycol.">
        <title>101 Dothideomycetes genomes: a test case for predicting lifestyles and emergence of pathogens.</title>
        <authorList>
            <person name="Haridas S."/>
            <person name="Albert R."/>
            <person name="Binder M."/>
            <person name="Bloem J."/>
            <person name="Labutti K."/>
            <person name="Salamov A."/>
            <person name="Andreopoulos B."/>
            <person name="Baker S."/>
            <person name="Barry K."/>
            <person name="Bills G."/>
            <person name="Bluhm B."/>
            <person name="Cannon C."/>
            <person name="Castanera R."/>
            <person name="Culley D."/>
            <person name="Daum C."/>
            <person name="Ezra D."/>
            <person name="Gonzalez J."/>
            <person name="Henrissat B."/>
            <person name="Kuo A."/>
            <person name="Liang C."/>
            <person name="Lipzen A."/>
            <person name="Lutzoni F."/>
            <person name="Magnuson J."/>
            <person name="Mondo S."/>
            <person name="Nolan M."/>
            <person name="Ohm R."/>
            <person name="Pangilinan J."/>
            <person name="Park H.-J."/>
            <person name="Ramirez L."/>
            <person name="Alfaro M."/>
            <person name="Sun H."/>
            <person name="Tritt A."/>
            <person name="Yoshinaga Y."/>
            <person name="Zwiers L.-H."/>
            <person name="Turgeon B."/>
            <person name="Goodwin S."/>
            <person name="Spatafora J."/>
            <person name="Crous P."/>
            <person name="Grigoriev I."/>
        </authorList>
    </citation>
    <scope>NUCLEOTIDE SEQUENCE</scope>
    <source>
        <strain evidence="1">CBS 113818</strain>
    </source>
</reference>
<dbReference type="AlphaFoldDB" id="A0A6A6ZTI5"/>
<accession>A0A6A6ZTI5</accession>